<protein>
    <submittedName>
        <fullName evidence="1">Uncharacterized protein</fullName>
    </submittedName>
</protein>
<name>A0A1L5NDJ5_9HYPH</name>
<dbReference type="EMBL" id="CP017101">
    <property type="protein sequence ID" value="APO65962.1"/>
    <property type="molecule type" value="Genomic_DNA"/>
</dbReference>
<organism evidence="1 2">
    <name type="scientific">Rhizobium gallicum</name>
    <dbReference type="NCBI Taxonomy" id="56730"/>
    <lineage>
        <taxon>Bacteria</taxon>
        <taxon>Pseudomonadati</taxon>
        <taxon>Pseudomonadota</taxon>
        <taxon>Alphaproteobacteria</taxon>
        <taxon>Hyphomicrobiales</taxon>
        <taxon>Rhizobiaceae</taxon>
        <taxon>Rhizobium/Agrobacterium group</taxon>
        <taxon>Rhizobium</taxon>
    </lineage>
</organism>
<gene>
    <name evidence="1" type="ORF">IE4872_CH00293</name>
</gene>
<sequence>MGIRLSVRAVLCNGIDDFRLARSRSKRRDSMTALPTTSMSSRWGVAIPAPAYEAGKRFFCR</sequence>
<dbReference type="AlphaFoldDB" id="A0A1L5NDJ5"/>
<evidence type="ECO:0000313" key="1">
    <source>
        <dbReference type="EMBL" id="APO65962.1"/>
    </source>
</evidence>
<proteinExistence type="predicted"/>
<evidence type="ECO:0000313" key="2">
    <source>
        <dbReference type="Proteomes" id="UP000184749"/>
    </source>
</evidence>
<accession>A0A1L5NDJ5</accession>
<dbReference type="Proteomes" id="UP000184749">
    <property type="component" value="Chromosome"/>
</dbReference>
<reference evidence="1 2" key="1">
    <citation type="submission" date="2016-09" db="EMBL/GenBank/DDBJ databases">
        <title>The complete genome sequences of Rhizobium gallicum, symbiovars gallicum and phaseoli, symbionts associated to common bean (Phaseolus vulgaris).</title>
        <authorList>
            <person name="Bustos P."/>
            <person name="Santamaria R.I."/>
            <person name="Perez-Carrascal O.M."/>
            <person name="Juarez S."/>
            <person name="Lozano L."/>
            <person name="Martinez-Flores I."/>
            <person name="Martinez-Romero E."/>
            <person name="Cevallos M."/>
            <person name="Romero D."/>
            <person name="Davila G."/>
            <person name="Gonzalez V."/>
        </authorList>
    </citation>
    <scope>NUCLEOTIDE SEQUENCE [LARGE SCALE GENOMIC DNA]</scope>
    <source>
        <strain evidence="1 2">IE4872</strain>
    </source>
</reference>